<name>A0AA41JN69_9BURK</name>
<reference evidence="1" key="1">
    <citation type="submission" date="2021-04" db="EMBL/GenBank/DDBJ databases">
        <title>A collection of bacterial strains from the Burkholderia cepacia Research Laboratory and Repository.</title>
        <authorList>
            <person name="Lipuma J."/>
            <person name="Spilker T."/>
        </authorList>
    </citation>
    <scope>NUCLEOTIDE SEQUENCE</scope>
    <source>
        <strain evidence="1">AU36012</strain>
    </source>
</reference>
<comment type="caution">
    <text evidence="1">The sequence shown here is derived from an EMBL/GenBank/DDBJ whole genome shotgun (WGS) entry which is preliminary data.</text>
</comment>
<feature type="non-terminal residue" evidence="1">
    <location>
        <position position="1"/>
    </location>
</feature>
<organism evidence="1 2">
    <name type="scientific">Burkholderia ambifaria</name>
    <dbReference type="NCBI Taxonomy" id="152480"/>
    <lineage>
        <taxon>Bacteria</taxon>
        <taxon>Pseudomonadati</taxon>
        <taxon>Pseudomonadota</taxon>
        <taxon>Betaproteobacteria</taxon>
        <taxon>Burkholderiales</taxon>
        <taxon>Burkholderiaceae</taxon>
        <taxon>Burkholderia</taxon>
        <taxon>Burkholderia cepacia complex</taxon>
    </lineage>
</organism>
<evidence type="ECO:0000313" key="1">
    <source>
        <dbReference type="EMBL" id="MBR8133733.1"/>
    </source>
</evidence>
<gene>
    <name evidence="1" type="ORF">KDW93_33085</name>
</gene>
<dbReference type="AlphaFoldDB" id="A0AA41JN69"/>
<dbReference type="Proteomes" id="UP000682266">
    <property type="component" value="Unassembled WGS sequence"/>
</dbReference>
<proteinExistence type="predicted"/>
<dbReference type="EMBL" id="JAGSVG010000053">
    <property type="protein sequence ID" value="MBR8133733.1"/>
    <property type="molecule type" value="Genomic_DNA"/>
</dbReference>
<dbReference type="RefSeq" id="WP_212080441.1">
    <property type="nucleotide sequence ID" value="NZ_JAGSVG010000053.1"/>
</dbReference>
<sequence length="129" mass="14614">QASFGFLQDADDLFFGESLFHCRSSLERTLHRHRTKRGGQVSRSRRDFLSQQFCTVSPELGAGRIHQQIQSIAVGKFGRLVACFRLSDLDVGEWHGKKTGIVVGRSKLPPLCTRFLLRSPRFPPTVSER</sequence>
<accession>A0AA41JN69</accession>
<protein>
    <submittedName>
        <fullName evidence="1">Uncharacterized protein</fullName>
    </submittedName>
</protein>
<evidence type="ECO:0000313" key="2">
    <source>
        <dbReference type="Proteomes" id="UP000682266"/>
    </source>
</evidence>